<dbReference type="GeneID" id="91100529"/>
<protein>
    <submittedName>
        <fullName evidence="2">Uncharacterized protein</fullName>
    </submittedName>
</protein>
<evidence type="ECO:0000313" key="2">
    <source>
        <dbReference type="EMBL" id="WWD03669.1"/>
    </source>
</evidence>
<feature type="region of interest" description="Disordered" evidence="1">
    <location>
        <begin position="18"/>
        <end position="72"/>
    </location>
</feature>
<dbReference type="AlphaFoldDB" id="A0AAX4KBX1"/>
<keyword evidence="3" id="KW-1185">Reference proteome</keyword>
<dbReference type="EMBL" id="CP144089">
    <property type="protein sequence ID" value="WWD03669.1"/>
    <property type="molecule type" value="Genomic_DNA"/>
</dbReference>
<gene>
    <name evidence="2" type="ORF">V865_001725</name>
</gene>
<reference evidence="2 3" key="1">
    <citation type="submission" date="2024-01" db="EMBL/GenBank/DDBJ databases">
        <title>Comparative genomics of Cryptococcus and Kwoniella reveals pathogenesis evolution and contrasting modes of karyotype evolution via chromosome fusion or intercentromeric recombination.</title>
        <authorList>
            <person name="Coelho M.A."/>
            <person name="David-Palma M."/>
            <person name="Shea T."/>
            <person name="Bowers K."/>
            <person name="McGinley-Smith S."/>
            <person name="Mohammad A.W."/>
            <person name="Gnirke A."/>
            <person name="Yurkov A.M."/>
            <person name="Nowrousian M."/>
            <person name="Sun S."/>
            <person name="Cuomo C.A."/>
            <person name="Heitman J."/>
        </authorList>
    </citation>
    <scope>NUCLEOTIDE SEQUENCE [LARGE SCALE GENOMIC DNA]</scope>
    <source>
        <strain evidence="2 3">PYCC6329</strain>
    </source>
</reference>
<accession>A0AAX4KBX1</accession>
<evidence type="ECO:0000313" key="3">
    <source>
        <dbReference type="Proteomes" id="UP001358614"/>
    </source>
</evidence>
<dbReference type="KEGG" id="ker:91100529"/>
<organism evidence="2 3">
    <name type="scientific">Kwoniella europaea PYCC6329</name>
    <dbReference type="NCBI Taxonomy" id="1423913"/>
    <lineage>
        <taxon>Eukaryota</taxon>
        <taxon>Fungi</taxon>
        <taxon>Dikarya</taxon>
        <taxon>Basidiomycota</taxon>
        <taxon>Agaricomycotina</taxon>
        <taxon>Tremellomycetes</taxon>
        <taxon>Tremellales</taxon>
        <taxon>Cryptococcaceae</taxon>
        <taxon>Kwoniella</taxon>
    </lineage>
</organism>
<name>A0AAX4KBX1_9TREE</name>
<sequence length="148" mass="15402">MSHSNADIPLVEIISEPYTSTNPPQYARQDSQQLSTTSTASGEQSHATHNTQSQNTTGQSNSTDPPRSSPTLERTLSEATTVVDVGAGQSHIDLPSFTVRTTGQSCCETHSGEIAKCMCYSVTCVCGAGLAIGTVAAISSCCNGCPPF</sequence>
<dbReference type="RefSeq" id="XP_066081636.1">
    <property type="nucleotide sequence ID" value="XM_066225539.1"/>
</dbReference>
<dbReference type="Proteomes" id="UP001358614">
    <property type="component" value="Chromosome 1"/>
</dbReference>
<proteinExistence type="predicted"/>
<evidence type="ECO:0000256" key="1">
    <source>
        <dbReference type="SAM" id="MobiDB-lite"/>
    </source>
</evidence>